<evidence type="ECO:0000313" key="2">
    <source>
        <dbReference type="EMBL" id="CDW74465.1"/>
    </source>
</evidence>
<evidence type="ECO:0000256" key="1">
    <source>
        <dbReference type="SAM" id="MobiDB-lite"/>
    </source>
</evidence>
<dbReference type="Proteomes" id="UP000039865">
    <property type="component" value="Unassembled WGS sequence"/>
</dbReference>
<dbReference type="AlphaFoldDB" id="A0A077ZX43"/>
<feature type="compositionally biased region" description="Basic and acidic residues" evidence="1">
    <location>
        <begin position="557"/>
        <end position="566"/>
    </location>
</feature>
<evidence type="ECO:0000313" key="3">
    <source>
        <dbReference type="Proteomes" id="UP000039865"/>
    </source>
</evidence>
<accession>A0A077ZX43</accession>
<name>A0A077ZX43_STYLE</name>
<feature type="region of interest" description="Disordered" evidence="1">
    <location>
        <begin position="557"/>
        <end position="605"/>
    </location>
</feature>
<gene>
    <name evidence="2" type="primary">Contig3774.g4033</name>
    <name evidence="2" type="ORF">STYLEM_3445</name>
</gene>
<feature type="region of interest" description="Disordered" evidence="1">
    <location>
        <begin position="1"/>
        <end position="24"/>
    </location>
</feature>
<proteinExistence type="predicted"/>
<organism evidence="2 3">
    <name type="scientific">Stylonychia lemnae</name>
    <name type="common">Ciliate</name>
    <dbReference type="NCBI Taxonomy" id="5949"/>
    <lineage>
        <taxon>Eukaryota</taxon>
        <taxon>Sar</taxon>
        <taxon>Alveolata</taxon>
        <taxon>Ciliophora</taxon>
        <taxon>Intramacronucleata</taxon>
        <taxon>Spirotrichea</taxon>
        <taxon>Stichotrichia</taxon>
        <taxon>Sporadotrichida</taxon>
        <taxon>Oxytrichidae</taxon>
        <taxon>Stylonychinae</taxon>
        <taxon>Stylonychia</taxon>
    </lineage>
</organism>
<reference evidence="2 3" key="1">
    <citation type="submission" date="2014-06" db="EMBL/GenBank/DDBJ databases">
        <authorList>
            <person name="Swart Estienne"/>
        </authorList>
    </citation>
    <scope>NUCLEOTIDE SEQUENCE [LARGE SCALE GENOMIC DNA]</scope>
    <source>
        <strain evidence="2 3">130c</strain>
    </source>
</reference>
<sequence length="1000" mass="117318">MLNQTATETELESELQPQLKDQLPNKSSFANRKVSVPLFLHDQQNNNGNGVYEKQTRNSILKDYEPSNLEFNYEFQEDLIVDPAQSRISTAHEEKTYYDNDETPIRKERDVYKGKLINKVLPKNGILKDKMSIIKNLEITKQNINNETNRQFLHIPTTQNKQQEKVQDQQAAILQTIIDENQKDSKKRDKTQRPQRFVYLIEDGSDLSTCQMLKVDVNKYLDKYDFSNQEKNIDRLQKYHLTLKQSDFERRGFLEMLHFASTRLKSNKYQQEDSEITMHKDQFTHLFTINGEELNNLIEIPEDVKVCVCSTTKHFKGIINSRKLVSFKNYKAYKDQNIKNHLYHKTYEWIKDKMLDWNKDNSKIDNDNKLLDLNKYNQAASAYGYSTILEGNKNDRFLIDKVNLNTTFQDKNNFSNYGLQNVMKTRDTHIHKEDKVLGQNFRSRSVQKNERNQSKTLKEIKLENEQNKLIKNFSSHVSQQNLNSNRKRNLEFAQNQTYQNASISPKRNGQEIQDMKNQMSEDNISRRNLPYIKFVGNARRQMMSLQPDKIDQIKRDKKTFPDRNQIDGEGITIIKRPPNRIKNKKIIDKPYNGESDDQNDSEKQDQYDEDFHFGDSVGRPYANSFFSGTKTNRLEIQQYHLQQQNRIMYNADGNSSKKEFSFKSRTRDHLNPPQFKSSSNNLLINQANNIQNERKPSQSLITNSKTNITQNTMNYRKKAREIQYEQIKKFAEEFNVEEQQIYSLLSEYKSLYKINKQNQEDQIENLVKKGAANISKRVKENKIKRDVNDNLLIVADESGMSQLNGRSLQDSQQVPLQTYMKYSVFKRLLHPDVLDRILQAFGVDTESKNATISQRQFIGLNCFLRYQSMPRQVIVKIWIKILDPLGLGKIQKEAYKIFFEKLARGKLTLISTIISSAFAEQLTQYLEQNGCLHPDTKEIIMSKMAQKLYDSEIEIEILSQTLRNIADLNIPDSKPITDFKFMGELLNDIQQQKSNYETNQ</sequence>
<protein>
    <submittedName>
        <fullName evidence="2">Uncharacterized protein</fullName>
    </submittedName>
</protein>
<dbReference type="EMBL" id="CCKQ01003342">
    <property type="protein sequence ID" value="CDW74465.1"/>
    <property type="molecule type" value="Genomic_DNA"/>
</dbReference>
<dbReference type="InParanoid" id="A0A077ZX43"/>
<keyword evidence="3" id="KW-1185">Reference proteome</keyword>